<dbReference type="InterPro" id="IPR001173">
    <property type="entry name" value="Glyco_trans_2-like"/>
</dbReference>
<dbReference type="PANTHER" id="PTHR11675:SF41">
    <property type="entry name" value="POLYPEPTIDE N-ACETYLGALACTOSAMINYLTRANSFERASE 10"/>
    <property type="match status" value="1"/>
</dbReference>
<dbReference type="InterPro" id="IPR029044">
    <property type="entry name" value="Nucleotide-diphossugar_trans"/>
</dbReference>
<dbReference type="GO" id="GO:0004653">
    <property type="term" value="F:polypeptide N-acetylgalactosaminyltransferase activity"/>
    <property type="evidence" value="ECO:0007669"/>
    <property type="project" value="TreeGrafter"/>
</dbReference>
<sequence length="305" mass="34999">MRRKQKRLLQIALLLLLAFLFLPNVGLWSAYLERMFDSSADGAGLAHVQRMNRHKVQNDGVRKKDWHDYALIKSEAARSGVGEQGRPYPLTDSDRVDQAYRENGFNIFVSNRIALNRSLPDIRHPNCKTKLYAEDLPNTSIIIPFHNEGWSSLLRTVHSILNRSPPQLIAEIILVDDFSDKEHLKAPLEEYMVRLPKVRILRTKKREGLIRTRLLGAAAAKGQVITFLDSHCEANVNWLPPLLDRIAENRKTIVCPMIDVIDHDNFGYETQAGDAMRGAFDWEMYYKRIPIPARLQKSDSSDPFE</sequence>
<dbReference type="GO" id="GO:0006493">
    <property type="term" value="P:protein O-linked glycosylation"/>
    <property type="evidence" value="ECO:0007669"/>
    <property type="project" value="TreeGrafter"/>
</dbReference>
<gene>
    <name evidence="4" type="ORF">ROHU_008529</name>
    <name evidence="3" type="ORF">ROHU_034709</name>
</gene>
<evidence type="ECO:0000313" key="5">
    <source>
        <dbReference type="Proteomes" id="UP000290572"/>
    </source>
</evidence>
<feature type="domain" description="Glycosyltransferase 2-like" evidence="2">
    <location>
        <begin position="140"/>
        <end position="273"/>
    </location>
</feature>
<keyword evidence="5" id="KW-1185">Reference proteome</keyword>
<protein>
    <submittedName>
        <fullName evidence="4">Polypeptide N-acetylgalactosaminyltransferase 10-like protein</fullName>
    </submittedName>
</protein>
<name>A0A498M513_LABRO</name>
<dbReference type="EMBL" id="QBIY01013490">
    <property type="protein sequence ID" value="RXN03123.1"/>
    <property type="molecule type" value="Genomic_DNA"/>
</dbReference>
<evidence type="ECO:0000313" key="4">
    <source>
        <dbReference type="EMBL" id="RXN15968.1"/>
    </source>
</evidence>
<dbReference type="FunFam" id="3.90.550.10:FF:000107">
    <property type="entry name" value="Polypeptide N-acetylgalactosaminyltransferase-like 6"/>
    <property type="match status" value="1"/>
</dbReference>
<evidence type="ECO:0000259" key="2">
    <source>
        <dbReference type="Pfam" id="PF00535"/>
    </source>
</evidence>
<dbReference type="PANTHER" id="PTHR11675">
    <property type="entry name" value="N-ACETYLGALACTOSAMINYLTRANSFERASE"/>
    <property type="match status" value="1"/>
</dbReference>
<reference evidence="4 5" key="1">
    <citation type="submission" date="2018-03" db="EMBL/GenBank/DDBJ databases">
        <title>Draft genome sequence of Rohu Carp (Labeo rohita).</title>
        <authorList>
            <person name="Das P."/>
            <person name="Kushwaha B."/>
            <person name="Joshi C.G."/>
            <person name="Kumar D."/>
            <person name="Nagpure N.S."/>
            <person name="Sahoo L."/>
            <person name="Das S.P."/>
            <person name="Bit A."/>
            <person name="Patnaik S."/>
            <person name="Meher P.K."/>
            <person name="Jayasankar P."/>
            <person name="Koringa P.G."/>
            <person name="Patel N.V."/>
            <person name="Hinsu A.T."/>
            <person name="Kumar R."/>
            <person name="Pandey M."/>
            <person name="Agarwal S."/>
            <person name="Srivastava S."/>
            <person name="Singh M."/>
            <person name="Iquebal M.A."/>
            <person name="Jaiswal S."/>
            <person name="Angadi U.B."/>
            <person name="Kumar N."/>
            <person name="Raza M."/>
            <person name="Shah T.M."/>
            <person name="Rai A."/>
            <person name="Jena J.K."/>
        </authorList>
    </citation>
    <scope>NUCLEOTIDE SEQUENCE [LARGE SCALE GENOMIC DNA]</scope>
    <source>
        <strain evidence="4">DASCIFA01</strain>
        <tissue evidence="4">Testis</tissue>
    </source>
</reference>
<dbReference type="AlphaFoldDB" id="A0A498M513"/>
<dbReference type="Proteomes" id="UP000290572">
    <property type="component" value="Unassembled WGS sequence"/>
</dbReference>
<keyword evidence="4" id="KW-0808">Transferase</keyword>
<accession>A0A498M513</accession>
<organism evidence="4 5">
    <name type="scientific">Labeo rohita</name>
    <name type="common">Indian major carp</name>
    <name type="synonym">Cyprinus rohita</name>
    <dbReference type="NCBI Taxonomy" id="84645"/>
    <lineage>
        <taxon>Eukaryota</taxon>
        <taxon>Metazoa</taxon>
        <taxon>Chordata</taxon>
        <taxon>Craniata</taxon>
        <taxon>Vertebrata</taxon>
        <taxon>Euteleostomi</taxon>
        <taxon>Actinopterygii</taxon>
        <taxon>Neopterygii</taxon>
        <taxon>Teleostei</taxon>
        <taxon>Ostariophysi</taxon>
        <taxon>Cypriniformes</taxon>
        <taxon>Cyprinidae</taxon>
        <taxon>Labeoninae</taxon>
        <taxon>Labeonini</taxon>
        <taxon>Labeo</taxon>
    </lineage>
</organism>
<dbReference type="SUPFAM" id="SSF53448">
    <property type="entry name" value="Nucleotide-diphospho-sugar transferases"/>
    <property type="match status" value="1"/>
</dbReference>
<evidence type="ECO:0000256" key="1">
    <source>
        <dbReference type="ARBA" id="ARBA00023157"/>
    </source>
</evidence>
<dbReference type="STRING" id="84645.A0A498M513"/>
<proteinExistence type="predicted"/>
<dbReference type="Pfam" id="PF00535">
    <property type="entry name" value="Glycos_transf_2"/>
    <property type="match status" value="1"/>
</dbReference>
<comment type="caution">
    <text evidence="4">The sequence shown here is derived from an EMBL/GenBank/DDBJ whole genome shotgun (WGS) entry which is preliminary data.</text>
</comment>
<dbReference type="GO" id="GO:0005794">
    <property type="term" value="C:Golgi apparatus"/>
    <property type="evidence" value="ECO:0007669"/>
    <property type="project" value="TreeGrafter"/>
</dbReference>
<keyword evidence="1" id="KW-1015">Disulfide bond</keyword>
<evidence type="ECO:0000313" key="3">
    <source>
        <dbReference type="EMBL" id="RXN03123.1"/>
    </source>
</evidence>
<dbReference type="EMBL" id="QBIY01012815">
    <property type="protein sequence ID" value="RXN15968.1"/>
    <property type="molecule type" value="Genomic_DNA"/>
</dbReference>
<dbReference type="Gene3D" id="3.90.550.10">
    <property type="entry name" value="Spore Coat Polysaccharide Biosynthesis Protein SpsA, Chain A"/>
    <property type="match status" value="1"/>
</dbReference>